<feature type="region of interest" description="Disordered" evidence="1">
    <location>
        <begin position="19"/>
        <end position="144"/>
    </location>
</feature>
<dbReference type="PANTHER" id="PTHR42085:SF2">
    <property type="entry name" value="F-BOX DOMAIN-CONTAINING PROTEIN"/>
    <property type="match status" value="1"/>
</dbReference>
<reference evidence="2" key="1">
    <citation type="journal article" date="2020" name="Stud. Mycol.">
        <title>101 Dothideomycetes genomes: a test case for predicting lifestyles and emergence of pathogens.</title>
        <authorList>
            <person name="Haridas S."/>
            <person name="Albert R."/>
            <person name="Binder M."/>
            <person name="Bloem J."/>
            <person name="Labutti K."/>
            <person name="Salamov A."/>
            <person name="Andreopoulos B."/>
            <person name="Baker S."/>
            <person name="Barry K."/>
            <person name="Bills G."/>
            <person name="Bluhm B."/>
            <person name="Cannon C."/>
            <person name="Castanera R."/>
            <person name="Culley D."/>
            <person name="Daum C."/>
            <person name="Ezra D."/>
            <person name="Gonzalez J."/>
            <person name="Henrissat B."/>
            <person name="Kuo A."/>
            <person name="Liang C."/>
            <person name="Lipzen A."/>
            <person name="Lutzoni F."/>
            <person name="Magnuson J."/>
            <person name="Mondo S."/>
            <person name="Nolan M."/>
            <person name="Ohm R."/>
            <person name="Pangilinan J."/>
            <person name="Park H.-J."/>
            <person name="Ramirez L."/>
            <person name="Alfaro M."/>
            <person name="Sun H."/>
            <person name="Tritt A."/>
            <person name="Yoshinaga Y."/>
            <person name="Zwiers L.-H."/>
            <person name="Turgeon B."/>
            <person name="Goodwin S."/>
            <person name="Spatafora J."/>
            <person name="Crous P."/>
            <person name="Grigoriev I."/>
        </authorList>
    </citation>
    <scope>NUCLEOTIDE SEQUENCE</scope>
    <source>
        <strain evidence="2">SCOH1-5</strain>
    </source>
</reference>
<dbReference type="PANTHER" id="PTHR42085">
    <property type="entry name" value="F-BOX DOMAIN-CONTAINING PROTEIN"/>
    <property type="match status" value="1"/>
</dbReference>
<evidence type="ECO:0000313" key="2">
    <source>
        <dbReference type="EMBL" id="KAF2217624.1"/>
    </source>
</evidence>
<dbReference type="InterPro" id="IPR038883">
    <property type="entry name" value="AN11006-like"/>
</dbReference>
<sequence>MAGSDDGFQLALSELIEGAAADAHRHSSRPPTQKARPQGEAGERPNKRAKLSTASSLRTDVHRWDLSDPSSSAGTSVTSPGEISYGKTRLSPPRLLEPPAIPTSGRGPRYGSSQSQPDHPDVIPRGVGRDLPGPTPCAASPTSYHQPTLAAQVVRRQFNAREDEYRYEALLEARRRERVINVDRYVPPFGYGPPSKVSGSRSAMDGDTGMARISYRHERAEAAQKPQICGNDSVQDRSHRAQNRNPRSATDTFRFQDLPEKVKSRVMSLLLVKQKAIVIDFTWAATFVHGHCRVPSATKTLRAENQTTYTLPQHWPTLMNEVQTMQDTFIPFQNALAAEGGKNRCFKGPCRGLTTGLLRVSRSVHNLAAKALYGENTFRLFRPDCAWMQLESFLATITTKNVAHLRSLEIHVPLWHRGMERDYLEGAILDLTAPASRLAVVESMDRDRLLSAITSSVHALRKANNLSRLVLILNHGLMTDHWIGRHANDRELVSLTEAEQAVARKQSGIQSLQKLAELVAPNTIKLRVQHIGASRIQGYDTNEFTQRLPGLRREAAKYGWQVDHHLEGKRRSKAVIKGVEMQQAEKVQYEHGG</sequence>
<dbReference type="EMBL" id="ML992662">
    <property type="protein sequence ID" value="KAF2217624.1"/>
    <property type="molecule type" value="Genomic_DNA"/>
</dbReference>
<evidence type="ECO:0000256" key="1">
    <source>
        <dbReference type="SAM" id="MobiDB-lite"/>
    </source>
</evidence>
<keyword evidence="3" id="KW-1185">Reference proteome</keyword>
<dbReference type="OrthoDB" id="3648099at2759"/>
<proteinExistence type="predicted"/>
<evidence type="ECO:0000313" key="3">
    <source>
        <dbReference type="Proteomes" id="UP000799539"/>
    </source>
</evidence>
<feature type="region of interest" description="Disordered" evidence="1">
    <location>
        <begin position="219"/>
        <end position="251"/>
    </location>
</feature>
<dbReference type="AlphaFoldDB" id="A0A6A6FW82"/>
<dbReference type="Proteomes" id="UP000799539">
    <property type="component" value="Unassembled WGS sequence"/>
</dbReference>
<organism evidence="2 3">
    <name type="scientific">Cercospora zeae-maydis SCOH1-5</name>
    <dbReference type="NCBI Taxonomy" id="717836"/>
    <lineage>
        <taxon>Eukaryota</taxon>
        <taxon>Fungi</taxon>
        <taxon>Dikarya</taxon>
        <taxon>Ascomycota</taxon>
        <taxon>Pezizomycotina</taxon>
        <taxon>Dothideomycetes</taxon>
        <taxon>Dothideomycetidae</taxon>
        <taxon>Mycosphaerellales</taxon>
        <taxon>Mycosphaerellaceae</taxon>
        <taxon>Cercospora</taxon>
    </lineage>
</organism>
<feature type="compositionally biased region" description="Polar residues" evidence="1">
    <location>
        <begin position="68"/>
        <end position="81"/>
    </location>
</feature>
<protein>
    <submittedName>
        <fullName evidence="2">Uncharacterized protein</fullName>
    </submittedName>
</protein>
<name>A0A6A6FW82_9PEZI</name>
<gene>
    <name evidence="2" type="ORF">CERZMDRAFT_92276</name>
</gene>
<accession>A0A6A6FW82</accession>